<keyword evidence="4" id="KW-0472">Membrane</keyword>
<dbReference type="STRING" id="1302690.BUE76_08010"/>
<feature type="transmembrane region" description="Helical" evidence="4">
    <location>
        <begin position="6"/>
        <end position="27"/>
    </location>
</feature>
<dbReference type="InterPro" id="IPR029044">
    <property type="entry name" value="Nucleotide-diphossugar_trans"/>
</dbReference>
<dbReference type="SUPFAM" id="SSF53448">
    <property type="entry name" value="Nucleotide-diphospho-sugar transferases"/>
    <property type="match status" value="1"/>
</dbReference>
<keyword evidence="6" id="KW-1185">Reference proteome</keyword>
<feature type="transmembrane region" description="Helical" evidence="4">
    <location>
        <begin position="356"/>
        <end position="375"/>
    </location>
</feature>
<dbReference type="OrthoDB" id="9766971at2"/>
<keyword evidence="4" id="KW-0812">Transmembrane</keyword>
<dbReference type="CDD" id="cd06439">
    <property type="entry name" value="CESA_like_1"/>
    <property type="match status" value="1"/>
</dbReference>
<reference evidence="5 6" key="1">
    <citation type="submission" date="2016-11" db="EMBL/GenBank/DDBJ databases">
        <authorList>
            <person name="Jaros S."/>
            <person name="Januszkiewicz K."/>
            <person name="Wedrychowicz H."/>
        </authorList>
    </citation>
    <scope>NUCLEOTIDE SEQUENCE [LARGE SCALE GENOMIC DNA]</scope>
    <source>
        <strain evidence="5 6">DSM 26897</strain>
    </source>
</reference>
<keyword evidence="3 5" id="KW-0808">Transferase</keyword>
<dbReference type="Pfam" id="PF13641">
    <property type="entry name" value="Glyco_tranf_2_3"/>
    <property type="match status" value="1"/>
</dbReference>
<comment type="similarity">
    <text evidence="1">Belongs to the glycosyltransferase 2 family.</text>
</comment>
<dbReference type="Proteomes" id="UP000184368">
    <property type="component" value="Unassembled WGS sequence"/>
</dbReference>
<evidence type="ECO:0000256" key="2">
    <source>
        <dbReference type="ARBA" id="ARBA00022676"/>
    </source>
</evidence>
<evidence type="ECO:0000313" key="5">
    <source>
        <dbReference type="EMBL" id="SHF54871.1"/>
    </source>
</evidence>
<dbReference type="GO" id="GO:0016757">
    <property type="term" value="F:glycosyltransferase activity"/>
    <property type="evidence" value="ECO:0007669"/>
    <property type="project" value="UniProtKB-KW"/>
</dbReference>
<keyword evidence="4" id="KW-1133">Transmembrane helix</keyword>
<organism evidence="5 6">
    <name type="scientific">Cnuella takakiae</name>
    <dbReference type="NCBI Taxonomy" id="1302690"/>
    <lineage>
        <taxon>Bacteria</taxon>
        <taxon>Pseudomonadati</taxon>
        <taxon>Bacteroidota</taxon>
        <taxon>Chitinophagia</taxon>
        <taxon>Chitinophagales</taxon>
        <taxon>Chitinophagaceae</taxon>
        <taxon>Cnuella</taxon>
    </lineage>
</organism>
<evidence type="ECO:0000313" key="6">
    <source>
        <dbReference type="Proteomes" id="UP000184368"/>
    </source>
</evidence>
<dbReference type="AlphaFoldDB" id="A0A1M5CJJ7"/>
<evidence type="ECO:0000256" key="1">
    <source>
        <dbReference type="ARBA" id="ARBA00006739"/>
    </source>
</evidence>
<dbReference type="EMBL" id="FQUO01000009">
    <property type="protein sequence ID" value="SHF54871.1"/>
    <property type="molecule type" value="Genomic_DNA"/>
</dbReference>
<feature type="transmembrane region" description="Helical" evidence="4">
    <location>
        <begin position="323"/>
        <end position="344"/>
    </location>
</feature>
<gene>
    <name evidence="5" type="ORF">SAMN05444008_109101</name>
</gene>
<feature type="transmembrane region" description="Helical" evidence="4">
    <location>
        <begin position="294"/>
        <end position="317"/>
    </location>
</feature>
<dbReference type="PANTHER" id="PTHR43630:SF1">
    <property type="entry name" value="POLY-BETA-1,6-N-ACETYL-D-GLUCOSAMINE SYNTHASE"/>
    <property type="match status" value="1"/>
</dbReference>
<keyword evidence="2" id="KW-0328">Glycosyltransferase</keyword>
<name>A0A1M5CJJ7_9BACT</name>
<dbReference type="RefSeq" id="WP_073043825.1">
    <property type="nucleotide sequence ID" value="NZ_FQUO01000009.1"/>
</dbReference>
<dbReference type="PANTHER" id="PTHR43630">
    <property type="entry name" value="POLY-BETA-1,6-N-ACETYL-D-GLUCOSAMINE SYNTHASE"/>
    <property type="match status" value="1"/>
</dbReference>
<proteinExistence type="inferred from homology"/>
<sequence length="389" mass="44311">MTKLFWISILLLFYTFLGYGIVLYILVKIKQAIKGKQKRAIFNNELPSLTLVVAAYNEELFITEKIKNTLALNYPQNKLHLIFITDGSTDRTPDLVQQFPGIQLLHTPERKGKISAVHRAMNCVKSEIVVFTDANTLLNTEALVLLAQHFSNQKIGAVAGEKRVMITERSDATAGEGFYWRYESLLKKFDAELYSVIGAAGELYAIRTDLYEPAPLNSIIDDFIISLSIARKGFKVAYEPNAYALETASANSKEELKRKVRIAAGGIQSIIWLKDLMNPIRFPILSFQFISHRVLRWTLAPFALILAFTMNILIVTINPATHFYYLILAGQSIFYLFALLGWVLEQKEIKVKTFFIPYYFCLMNYAVLAGIHRYFSGKQSAAWEKSMRK</sequence>
<evidence type="ECO:0000256" key="4">
    <source>
        <dbReference type="SAM" id="Phobius"/>
    </source>
</evidence>
<evidence type="ECO:0000256" key="3">
    <source>
        <dbReference type="ARBA" id="ARBA00022679"/>
    </source>
</evidence>
<accession>A0A1M5CJJ7</accession>
<dbReference type="Gene3D" id="3.90.550.10">
    <property type="entry name" value="Spore Coat Polysaccharide Biosynthesis Protein SpsA, Chain A"/>
    <property type="match status" value="1"/>
</dbReference>
<protein>
    <submittedName>
        <fullName evidence="5">Glycosyltransferase, catalytic subunit of cellulose synthase and poly-beta-1,6-N-acetylglucosamine synthase</fullName>
    </submittedName>
</protein>